<gene>
    <name evidence="1" type="ORF">FEK35_23675</name>
</gene>
<sequence length="267" mass="30030">MTTSSSPTNELDLEARENAAFDRVRRLFKVLGPLHLKARENRYDIHPHSALRLDRDRMPQLSIESSVDRSLMHSYDCLWGLHQLIKHEGQQHFAPYVLLRGAIETAATAVWLLEPHERTTRLERRAAIEADDANESLKAIQSAGVLDPQDTTGERIRALQPIILAAGLEPANCRWKGYGAVIKAIDQNPSSRLSLEAAWRSCSGMSHGKFWAFTAVAVESQRVTVGPNEYRANFTPSYHPLAIMLDLTVATLQRADRLYDQRRAAIV</sequence>
<accession>A0A5R8P889</accession>
<dbReference type="RefSeq" id="WP_138458060.1">
    <property type="nucleotide sequence ID" value="NZ_JADLQD010000008.1"/>
</dbReference>
<dbReference type="EMBL" id="VBUU01000030">
    <property type="protein sequence ID" value="TLG01704.1"/>
    <property type="molecule type" value="Genomic_DNA"/>
</dbReference>
<reference evidence="1 2" key="1">
    <citation type="submission" date="2019-05" db="EMBL/GenBank/DDBJ databases">
        <title>Genomes sequences of two Nocardia cyriacigeorgica environmental isolates, type strains Nocardia asteroides ATCC 19247 and Nocardia cyriacigeorgica DSM 44484.</title>
        <authorList>
            <person name="Vautrin F."/>
            <person name="Bergeron E."/>
            <person name="Dubost A."/>
            <person name="Abrouk D."/>
            <person name="Rodriguez Nava V."/>
            <person name="Pujic P."/>
        </authorList>
    </citation>
    <scope>NUCLEOTIDE SEQUENCE [LARGE SCALE GENOMIC DNA]</scope>
    <source>
        <strain evidence="1 2">EML 1456</strain>
    </source>
</reference>
<organism evidence="1 2">
    <name type="scientific">Nocardia cyriacigeorgica</name>
    <dbReference type="NCBI Taxonomy" id="135487"/>
    <lineage>
        <taxon>Bacteria</taxon>
        <taxon>Bacillati</taxon>
        <taxon>Actinomycetota</taxon>
        <taxon>Actinomycetes</taxon>
        <taxon>Mycobacteriales</taxon>
        <taxon>Nocardiaceae</taxon>
        <taxon>Nocardia</taxon>
    </lineage>
</organism>
<evidence type="ECO:0000313" key="1">
    <source>
        <dbReference type="EMBL" id="TLG01704.1"/>
    </source>
</evidence>
<protein>
    <submittedName>
        <fullName evidence="1">Uncharacterized protein</fullName>
    </submittedName>
</protein>
<dbReference type="AlphaFoldDB" id="A0A5R8P889"/>
<name>A0A5R8P889_9NOCA</name>
<dbReference type="OrthoDB" id="4045431at2"/>
<proteinExistence type="predicted"/>
<evidence type="ECO:0000313" key="2">
    <source>
        <dbReference type="Proteomes" id="UP000308349"/>
    </source>
</evidence>
<dbReference type="Proteomes" id="UP000308349">
    <property type="component" value="Unassembled WGS sequence"/>
</dbReference>
<comment type="caution">
    <text evidence="1">The sequence shown here is derived from an EMBL/GenBank/DDBJ whole genome shotgun (WGS) entry which is preliminary data.</text>
</comment>